<feature type="domain" description="LysM" evidence="3">
    <location>
        <begin position="184"/>
        <end position="230"/>
    </location>
</feature>
<evidence type="ECO:0000259" key="3">
    <source>
        <dbReference type="PROSITE" id="PS51782"/>
    </source>
</evidence>
<feature type="compositionally biased region" description="Polar residues" evidence="1">
    <location>
        <begin position="182"/>
        <end position="191"/>
    </location>
</feature>
<feature type="region of interest" description="Disordered" evidence="1">
    <location>
        <begin position="1"/>
        <end position="53"/>
    </location>
</feature>
<protein>
    <submittedName>
        <fullName evidence="4">LysM peptidoglycan-binding domain-containing protein</fullName>
    </submittedName>
</protein>
<dbReference type="SUPFAM" id="SSF54106">
    <property type="entry name" value="LysM domain"/>
    <property type="match status" value="1"/>
</dbReference>
<keyword evidence="2" id="KW-0812">Transmembrane</keyword>
<feature type="compositionally biased region" description="Acidic residues" evidence="1">
    <location>
        <begin position="156"/>
        <end position="172"/>
    </location>
</feature>
<keyword evidence="5" id="KW-1185">Reference proteome</keyword>
<dbReference type="Pfam" id="PF01476">
    <property type="entry name" value="LysM"/>
    <property type="match status" value="1"/>
</dbReference>
<dbReference type="RefSeq" id="WP_204727717.1">
    <property type="nucleotide sequence ID" value="NZ_JAFBDK010000001.1"/>
</dbReference>
<accession>A0ABW5ZMA5</accession>
<keyword evidence="2" id="KW-1133">Transmembrane helix</keyword>
<dbReference type="CDD" id="cd00118">
    <property type="entry name" value="LysM"/>
    <property type="match status" value="1"/>
</dbReference>
<feature type="region of interest" description="Disordered" evidence="1">
    <location>
        <begin position="105"/>
        <end position="191"/>
    </location>
</feature>
<evidence type="ECO:0000313" key="4">
    <source>
        <dbReference type="EMBL" id="MFD2913026.1"/>
    </source>
</evidence>
<sequence>MKRDPYRDRAEKDRKEIQSAKPASRTENSQQTAHSRVELHGKKREEKKSGKKPFPLTGLLLATFIVLPLTVVLAAVYLFSDNETGITNATLENANEFQIEKMRETALSDKTEPVIAEENNDSASEEITEEASEEALEEEPADQTEEEPAEQPVEQPVEEPAEEVEQPAEEPAEPAAETPEPSGSTHTVQANETLYRISVNYGLGPDGVEQLKQINGLGNNEIYVGQVLQLP</sequence>
<organism evidence="4 5">
    <name type="scientific">Jeotgalibacillus terrae</name>
    <dbReference type="NCBI Taxonomy" id="587735"/>
    <lineage>
        <taxon>Bacteria</taxon>
        <taxon>Bacillati</taxon>
        <taxon>Bacillota</taxon>
        <taxon>Bacilli</taxon>
        <taxon>Bacillales</taxon>
        <taxon>Caryophanaceae</taxon>
        <taxon>Jeotgalibacillus</taxon>
    </lineage>
</organism>
<gene>
    <name evidence="4" type="ORF">ACFS5P_14160</name>
</gene>
<dbReference type="Proteomes" id="UP001597561">
    <property type="component" value="Unassembled WGS sequence"/>
</dbReference>
<name>A0ABW5ZMA5_9BACL</name>
<feature type="compositionally biased region" description="Basic and acidic residues" evidence="1">
    <location>
        <begin position="1"/>
        <end position="18"/>
    </location>
</feature>
<evidence type="ECO:0000313" key="5">
    <source>
        <dbReference type="Proteomes" id="UP001597561"/>
    </source>
</evidence>
<feature type="compositionally biased region" description="Polar residues" evidence="1">
    <location>
        <begin position="25"/>
        <end position="34"/>
    </location>
</feature>
<dbReference type="EMBL" id="JBHUPG010000027">
    <property type="protein sequence ID" value="MFD2913026.1"/>
    <property type="molecule type" value="Genomic_DNA"/>
</dbReference>
<feature type="transmembrane region" description="Helical" evidence="2">
    <location>
        <begin position="54"/>
        <end position="79"/>
    </location>
</feature>
<evidence type="ECO:0000256" key="1">
    <source>
        <dbReference type="SAM" id="MobiDB-lite"/>
    </source>
</evidence>
<dbReference type="InterPro" id="IPR036779">
    <property type="entry name" value="LysM_dom_sf"/>
</dbReference>
<dbReference type="InterPro" id="IPR018392">
    <property type="entry name" value="LysM"/>
</dbReference>
<proteinExistence type="predicted"/>
<feature type="compositionally biased region" description="Acidic residues" evidence="1">
    <location>
        <begin position="118"/>
        <end position="149"/>
    </location>
</feature>
<comment type="caution">
    <text evidence="4">The sequence shown here is derived from an EMBL/GenBank/DDBJ whole genome shotgun (WGS) entry which is preliminary data.</text>
</comment>
<reference evidence="5" key="1">
    <citation type="journal article" date="2019" name="Int. J. Syst. Evol. Microbiol.">
        <title>The Global Catalogue of Microorganisms (GCM) 10K type strain sequencing project: providing services to taxonomists for standard genome sequencing and annotation.</title>
        <authorList>
            <consortium name="The Broad Institute Genomics Platform"/>
            <consortium name="The Broad Institute Genome Sequencing Center for Infectious Disease"/>
            <person name="Wu L."/>
            <person name="Ma J."/>
        </authorList>
    </citation>
    <scope>NUCLEOTIDE SEQUENCE [LARGE SCALE GENOMIC DNA]</scope>
    <source>
        <strain evidence="5">KCTC 13528</strain>
    </source>
</reference>
<dbReference type="PROSITE" id="PS51782">
    <property type="entry name" value="LYSM"/>
    <property type="match status" value="1"/>
</dbReference>
<evidence type="ECO:0000256" key="2">
    <source>
        <dbReference type="SAM" id="Phobius"/>
    </source>
</evidence>
<feature type="compositionally biased region" description="Basic and acidic residues" evidence="1">
    <location>
        <begin position="35"/>
        <end position="48"/>
    </location>
</feature>
<keyword evidence="2" id="KW-0472">Membrane</keyword>
<dbReference type="SMART" id="SM00257">
    <property type="entry name" value="LysM"/>
    <property type="match status" value="1"/>
</dbReference>
<dbReference type="Gene3D" id="3.10.350.10">
    <property type="entry name" value="LysM domain"/>
    <property type="match status" value="1"/>
</dbReference>